<proteinExistence type="predicted"/>
<protein>
    <submittedName>
        <fullName evidence="1">Uncharacterized protein</fullName>
    </submittedName>
</protein>
<dbReference type="EMBL" id="BKCJ011302491">
    <property type="protein sequence ID" value="GFD17743.1"/>
    <property type="molecule type" value="Genomic_DNA"/>
</dbReference>
<comment type="caution">
    <text evidence="1">The sequence shown here is derived from an EMBL/GenBank/DDBJ whole genome shotgun (WGS) entry which is preliminary data.</text>
</comment>
<organism evidence="1">
    <name type="scientific">Tanacetum cinerariifolium</name>
    <name type="common">Dalmatian daisy</name>
    <name type="synonym">Chrysanthemum cinerariifolium</name>
    <dbReference type="NCBI Taxonomy" id="118510"/>
    <lineage>
        <taxon>Eukaryota</taxon>
        <taxon>Viridiplantae</taxon>
        <taxon>Streptophyta</taxon>
        <taxon>Embryophyta</taxon>
        <taxon>Tracheophyta</taxon>
        <taxon>Spermatophyta</taxon>
        <taxon>Magnoliopsida</taxon>
        <taxon>eudicotyledons</taxon>
        <taxon>Gunneridae</taxon>
        <taxon>Pentapetalae</taxon>
        <taxon>asterids</taxon>
        <taxon>campanulids</taxon>
        <taxon>Asterales</taxon>
        <taxon>Asteraceae</taxon>
        <taxon>Asteroideae</taxon>
        <taxon>Anthemideae</taxon>
        <taxon>Anthemidinae</taxon>
        <taxon>Tanacetum</taxon>
    </lineage>
</organism>
<sequence length="96" mass="11014">MAGKDTSQPPPPIASPEAPQMVSSVKLPILKKGEYILWTMKIEQYLAHTHYASWEVILNDEHLVRFHGIKDAKTLWATIKPNLVVMLSPKRCRKMY</sequence>
<name>A0A699U710_TANCI</name>
<accession>A0A699U710</accession>
<evidence type="ECO:0000313" key="1">
    <source>
        <dbReference type="EMBL" id="GFD17743.1"/>
    </source>
</evidence>
<gene>
    <name evidence="1" type="ORF">Tci_889712</name>
</gene>
<reference evidence="1" key="1">
    <citation type="journal article" date="2019" name="Sci. Rep.">
        <title>Draft genome of Tanacetum cinerariifolium, the natural source of mosquito coil.</title>
        <authorList>
            <person name="Yamashiro T."/>
            <person name="Shiraishi A."/>
            <person name="Satake H."/>
            <person name="Nakayama K."/>
        </authorList>
    </citation>
    <scope>NUCLEOTIDE SEQUENCE</scope>
</reference>
<dbReference type="AlphaFoldDB" id="A0A699U710"/>